<gene>
    <name evidence="2" type="ORF">H6H00_01610</name>
</gene>
<protein>
    <recommendedName>
        <fullName evidence="1">Polysaccharide biosynthesis enzyme WcbI domain-containing protein</fullName>
    </recommendedName>
</protein>
<sequence>MRHVDPGRRRHYGEFYDGGSGPVALVHGNCQAESLRVLLAGSPTFAPRPVRIPPVHELTADDLPHLHALLARTTVLLSQPVRDGYRDLPLGTAEIAAHLPPDARVLRWPVVRYAGLHPWTVIVRHPSDMAAVPPVVPYHDLRTLTAAAGRPPAPAPTPAAFRAAADLTVAELAQRERATDVGVSDLLLGLGVDAAHTLNHPGNPVLIALARRVQAALGLPADADDPGRALLGGIRAPLDAAVLAALGLDAAPREHWLVDGVPVDDADVRAAQRDWYTAHPQWVAAGLERHARRISLLAGA</sequence>
<dbReference type="Gene3D" id="3.40.50.12080">
    <property type="match status" value="2"/>
</dbReference>
<dbReference type="InterPro" id="IPR041307">
    <property type="entry name" value="WcbI"/>
</dbReference>
<evidence type="ECO:0000313" key="3">
    <source>
        <dbReference type="Proteomes" id="UP000515728"/>
    </source>
</evidence>
<dbReference type="EMBL" id="CP060131">
    <property type="protein sequence ID" value="QNG52783.1"/>
    <property type="molecule type" value="Genomic_DNA"/>
</dbReference>
<keyword evidence="3" id="KW-1185">Reference proteome</keyword>
<evidence type="ECO:0000259" key="1">
    <source>
        <dbReference type="Pfam" id="PF18588"/>
    </source>
</evidence>
<evidence type="ECO:0000313" key="2">
    <source>
        <dbReference type="EMBL" id="QNG52783.1"/>
    </source>
</evidence>
<dbReference type="Pfam" id="PF18588">
    <property type="entry name" value="WcbI"/>
    <property type="match status" value="1"/>
</dbReference>
<accession>A0A7G7MJ22</accession>
<dbReference type="KEGG" id="ppel:H6H00_01610"/>
<proteinExistence type="predicted"/>
<dbReference type="AlphaFoldDB" id="A0A7G7MJ22"/>
<dbReference type="Proteomes" id="UP000515728">
    <property type="component" value="Chromosome"/>
</dbReference>
<organism evidence="2 3">
    <name type="scientific">Pseudonocardia petroleophila</name>
    <dbReference type="NCBI Taxonomy" id="37331"/>
    <lineage>
        <taxon>Bacteria</taxon>
        <taxon>Bacillati</taxon>
        <taxon>Actinomycetota</taxon>
        <taxon>Actinomycetes</taxon>
        <taxon>Pseudonocardiales</taxon>
        <taxon>Pseudonocardiaceae</taxon>
        <taxon>Pseudonocardia</taxon>
    </lineage>
</organism>
<name>A0A7G7MJ22_9PSEU</name>
<reference evidence="2 3" key="1">
    <citation type="submission" date="2020-08" db="EMBL/GenBank/DDBJ databases">
        <authorList>
            <person name="Mo P."/>
        </authorList>
    </citation>
    <scope>NUCLEOTIDE SEQUENCE [LARGE SCALE GENOMIC DNA]</scope>
    <source>
        <strain evidence="2 3">CGMCC 4.1532</strain>
    </source>
</reference>
<feature type="domain" description="Polysaccharide biosynthesis enzyme WcbI" evidence="1">
    <location>
        <begin position="24"/>
        <end position="221"/>
    </location>
</feature>